<dbReference type="InterPro" id="IPR050410">
    <property type="entry name" value="CCR4/nocturin_mRNA_transcr"/>
</dbReference>
<keyword evidence="2" id="KW-0378">Hydrolase</keyword>
<dbReference type="GO" id="GO:0006139">
    <property type="term" value="P:nucleobase-containing compound metabolic process"/>
    <property type="evidence" value="ECO:0007669"/>
    <property type="project" value="UniProtKB-ARBA"/>
</dbReference>
<dbReference type="EMBL" id="MPUH01000170">
    <property type="protein sequence ID" value="OMJ87710.1"/>
    <property type="molecule type" value="Genomic_DNA"/>
</dbReference>
<dbReference type="AlphaFoldDB" id="A0A1R2CFJ2"/>
<accession>A0A1R2CFJ2</accession>
<dbReference type="InterPro" id="IPR005135">
    <property type="entry name" value="Endo/exonuclease/phosphatase"/>
</dbReference>
<dbReference type="OrthoDB" id="311669at2759"/>
<dbReference type="GO" id="GO:0000175">
    <property type="term" value="F:3'-5'-RNA exonuclease activity"/>
    <property type="evidence" value="ECO:0007669"/>
    <property type="project" value="TreeGrafter"/>
</dbReference>
<feature type="domain" description="Endonuclease/exonuclease/phosphatase" evidence="3">
    <location>
        <begin position="20"/>
        <end position="263"/>
    </location>
</feature>
<dbReference type="SUPFAM" id="SSF56219">
    <property type="entry name" value="DNase I-like"/>
    <property type="match status" value="1"/>
</dbReference>
<evidence type="ECO:0000259" key="3">
    <source>
        <dbReference type="Pfam" id="PF03372"/>
    </source>
</evidence>
<dbReference type="Proteomes" id="UP000187209">
    <property type="component" value="Unassembled WGS sequence"/>
</dbReference>
<keyword evidence="5" id="KW-1185">Reference proteome</keyword>
<organism evidence="4 5">
    <name type="scientific">Stentor coeruleus</name>
    <dbReference type="NCBI Taxonomy" id="5963"/>
    <lineage>
        <taxon>Eukaryota</taxon>
        <taxon>Sar</taxon>
        <taxon>Alveolata</taxon>
        <taxon>Ciliophora</taxon>
        <taxon>Postciliodesmatophora</taxon>
        <taxon>Heterotrichea</taxon>
        <taxon>Heterotrichida</taxon>
        <taxon>Stentoridae</taxon>
        <taxon>Stentor</taxon>
    </lineage>
</organism>
<protein>
    <recommendedName>
        <fullName evidence="3">Endonuclease/exonuclease/phosphatase domain-containing protein</fullName>
    </recommendedName>
</protein>
<reference evidence="4 5" key="1">
    <citation type="submission" date="2016-11" db="EMBL/GenBank/DDBJ databases">
        <title>The macronuclear genome of Stentor coeruleus: a giant cell with tiny introns.</title>
        <authorList>
            <person name="Slabodnick M."/>
            <person name="Ruby J.G."/>
            <person name="Reiff S.B."/>
            <person name="Swart E.C."/>
            <person name="Gosai S."/>
            <person name="Prabakaran S."/>
            <person name="Witkowska E."/>
            <person name="Larue G.E."/>
            <person name="Fisher S."/>
            <person name="Freeman R.M."/>
            <person name="Gunawardena J."/>
            <person name="Chu W."/>
            <person name="Stover N.A."/>
            <person name="Gregory B.D."/>
            <person name="Nowacki M."/>
            <person name="Derisi J."/>
            <person name="Roy S.W."/>
            <person name="Marshall W.F."/>
            <person name="Sood P."/>
        </authorList>
    </citation>
    <scope>NUCLEOTIDE SEQUENCE [LARGE SCALE GENOMIC DNA]</scope>
    <source>
        <strain evidence="4">WM001</strain>
    </source>
</reference>
<dbReference type="Pfam" id="PF03372">
    <property type="entry name" value="Exo_endo_phos"/>
    <property type="match status" value="1"/>
</dbReference>
<gene>
    <name evidence="4" type="ORF">SteCoe_10554</name>
</gene>
<evidence type="ECO:0000256" key="1">
    <source>
        <dbReference type="ARBA" id="ARBA00010774"/>
    </source>
</evidence>
<dbReference type="PANTHER" id="PTHR12121:SF45">
    <property type="entry name" value="NOCTURNIN"/>
    <property type="match status" value="1"/>
</dbReference>
<sequence>MLLGREFVRVSESEPFLTVLHWNILSDQLSGFFPSVEDKYVEWDYRKKYIESEIINSQADIMCLSEVDHYIDFIQPLLHSRGYGSIFKKKKSWHRDGLCIAFKLDKFSFAKQMPVYFPQSNQFALVAKLILGSINITVVSTHLKSGKKYEKYRVAQARYLMKFLEKTEADAIILCGDFNCSPNSPSYNTIVNSSIGLKSAYLNTLEPSSEPKFTTYKMREEIEYSTIDYIFLKNFDVDYVLNLPSLSFIEKTSLPSSTYPSDHLSLVCKIHYRLNYLI</sequence>
<evidence type="ECO:0000313" key="5">
    <source>
        <dbReference type="Proteomes" id="UP000187209"/>
    </source>
</evidence>
<proteinExistence type="inferred from homology"/>
<name>A0A1R2CFJ2_9CILI</name>
<dbReference type="InterPro" id="IPR036691">
    <property type="entry name" value="Endo/exonu/phosph_ase_sf"/>
</dbReference>
<comment type="caution">
    <text evidence="4">The sequence shown here is derived from an EMBL/GenBank/DDBJ whole genome shotgun (WGS) entry which is preliminary data.</text>
</comment>
<comment type="similarity">
    <text evidence="1">Belongs to the CCR4/nocturin family.</text>
</comment>
<evidence type="ECO:0000313" key="4">
    <source>
        <dbReference type="EMBL" id="OMJ87710.1"/>
    </source>
</evidence>
<dbReference type="PANTHER" id="PTHR12121">
    <property type="entry name" value="CARBON CATABOLITE REPRESSOR PROTEIN 4"/>
    <property type="match status" value="1"/>
</dbReference>
<dbReference type="Gene3D" id="3.60.10.10">
    <property type="entry name" value="Endonuclease/exonuclease/phosphatase"/>
    <property type="match status" value="1"/>
</dbReference>
<evidence type="ECO:0000256" key="2">
    <source>
        <dbReference type="ARBA" id="ARBA00022801"/>
    </source>
</evidence>